<feature type="compositionally biased region" description="Low complexity" evidence="1">
    <location>
        <begin position="786"/>
        <end position="813"/>
    </location>
</feature>
<feature type="compositionally biased region" description="Basic and acidic residues" evidence="1">
    <location>
        <begin position="379"/>
        <end position="403"/>
    </location>
</feature>
<feature type="compositionally biased region" description="Acidic residues" evidence="1">
    <location>
        <begin position="523"/>
        <end position="532"/>
    </location>
</feature>
<feature type="compositionally biased region" description="Low complexity" evidence="1">
    <location>
        <begin position="145"/>
        <end position="160"/>
    </location>
</feature>
<reference evidence="2 3" key="1">
    <citation type="submission" date="2018-02" db="EMBL/GenBank/DDBJ databases">
        <title>The genomes of Aspergillus section Nigri reveals drivers in fungal speciation.</title>
        <authorList>
            <consortium name="DOE Joint Genome Institute"/>
            <person name="Vesth T.C."/>
            <person name="Nybo J."/>
            <person name="Theobald S."/>
            <person name="Brandl J."/>
            <person name="Frisvad J.C."/>
            <person name="Nielsen K.F."/>
            <person name="Lyhne E.K."/>
            <person name="Kogle M.E."/>
            <person name="Kuo A."/>
            <person name="Riley R."/>
            <person name="Clum A."/>
            <person name="Nolan M."/>
            <person name="Lipzen A."/>
            <person name="Salamov A."/>
            <person name="Henrissat B."/>
            <person name="Wiebenga A."/>
            <person name="De vries R.P."/>
            <person name="Grigoriev I.V."/>
            <person name="Mortensen U.H."/>
            <person name="Andersen M.R."/>
            <person name="Baker S.E."/>
        </authorList>
    </citation>
    <scope>NUCLEOTIDE SEQUENCE [LARGE SCALE GENOMIC DNA]</scope>
    <source>
        <strain evidence="2 3">CBS 114.80</strain>
    </source>
</reference>
<feature type="compositionally biased region" description="Basic and acidic residues" evidence="1">
    <location>
        <begin position="542"/>
        <end position="565"/>
    </location>
</feature>
<feature type="compositionally biased region" description="Basic residues" evidence="1">
    <location>
        <begin position="668"/>
        <end position="681"/>
    </location>
</feature>
<organism evidence="2 3">
    <name type="scientific">Aspergillus indologenus CBS 114.80</name>
    <dbReference type="NCBI Taxonomy" id="1450541"/>
    <lineage>
        <taxon>Eukaryota</taxon>
        <taxon>Fungi</taxon>
        <taxon>Dikarya</taxon>
        <taxon>Ascomycota</taxon>
        <taxon>Pezizomycotina</taxon>
        <taxon>Eurotiomycetes</taxon>
        <taxon>Eurotiomycetidae</taxon>
        <taxon>Eurotiales</taxon>
        <taxon>Aspergillaceae</taxon>
        <taxon>Aspergillus</taxon>
        <taxon>Aspergillus subgen. Circumdati</taxon>
    </lineage>
</organism>
<name>A0A2V5I7H1_9EURO</name>
<feature type="region of interest" description="Disordered" evidence="1">
    <location>
        <begin position="129"/>
        <end position="744"/>
    </location>
</feature>
<feature type="compositionally biased region" description="Low complexity" evidence="1">
    <location>
        <begin position="20"/>
        <end position="36"/>
    </location>
</feature>
<feature type="region of interest" description="Disordered" evidence="1">
    <location>
        <begin position="786"/>
        <end position="851"/>
    </location>
</feature>
<feature type="compositionally biased region" description="Polar residues" evidence="1">
    <location>
        <begin position="227"/>
        <end position="248"/>
    </location>
</feature>
<dbReference type="EMBL" id="KZ825520">
    <property type="protein sequence ID" value="PYI30144.1"/>
    <property type="molecule type" value="Genomic_DNA"/>
</dbReference>
<feature type="compositionally biased region" description="Basic and acidic residues" evidence="1">
    <location>
        <begin position="499"/>
        <end position="512"/>
    </location>
</feature>
<gene>
    <name evidence="2" type="ORF">BP00DRAFT_215486</name>
</gene>
<feature type="compositionally biased region" description="Basic and acidic residues" evidence="1">
    <location>
        <begin position="641"/>
        <end position="652"/>
    </location>
</feature>
<feature type="compositionally biased region" description="Pro residues" evidence="1">
    <location>
        <begin position="575"/>
        <end position="587"/>
    </location>
</feature>
<protein>
    <submittedName>
        <fullName evidence="2">Uncharacterized protein</fullName>
    </submittedName>
</protein>
<feature type="compositionally biased region" description="Basic residues" evidence="1">
    <location>
        <begin position="814"/>
        <end position="827"/>
    </location>
</feature>
<feature type="compositionally biased region" description="Low complexity" evidence="1">
    <location>
        <begin position="475"/>
        <end position="490"/>
    </location>
</feature>
<proteinExistence type="predicted"/>
<feature type="region of interest" description="Disordered" evidence="1">
    <location>
        <begin position="1"/>
        <end position="39"/>
    </location>
</feature>
<accession>A0A2V5I7H1</accession>
<feature type="compositionally biased region" description="Basic and acidic residues" evidence="1">
    <location>
        <begin position="712"/>
        <end position="725"/>
    </location>
</feature>
<evidence type="ECO:0000256" key="1">
    <source>
        <dbReference type="SAM" id="MobiDB-lite"/>
    </source>
</evidence>
<dbReference type="Proteomes" id="UP000248817">
    <property type="component" value="Unassembled WGS sequence"/>
</dbReference>
<evidence type="ECO:0000313" key="3">
    <source>
        <dbReference type="Proteomes" id="UP000248817"/>
    </source>
</evidence>
<feature type="compositionally biased region" description="Pro residues" evidence="1">
    <location>
        <begin position="422"/>
        <end position="431"/>
    </location>
</feature>
<feature type="compositionally biased region" description="Low complexity" evidence="1">
    <location>
        <begin position="626"/>
        <end position="639"/>
    </location>
</feature>
<dbReference type="AlphaFoldDB" id="A0A2V5I7H1"/>
<feature type="compositionally biased region" description="Polar residues" evidence="1">
    <location>
        <begin position="590"/>
        <end position="607"/>
    </location>
</feature>
<feature type="compositionally biased region" description="Low complexity" evidence="1">
    <location>
        <begin position="333"/>
        <end position="351"/>
    </location>
</feature>
<feature type="compositionally biased region" description="Polar residues" evidence="1">
    <location>
        <begin position="366"/>
        <end position="378"/>
    </location>
</feature>
<keyword evidence="3" id="KW-1185">Reference proteome</keyword>
<sequence length="874" mass="94980">MQRRTKSYDSLVAPSPIVPTCRSSSSTSRTGRCTMSPLSQEFRAESPALIISDSKSDQMTDFLKYIETPSGAPQSTGARDIFRAGQRRLRQLAQRPRKNLDPRCKAEETARQLMALQEGGFLPSHVALSPKLAPKRSSHKKSLDSSRSSSRSISNLSFKSSSRRDVESIGQPWLSDPLEKKDKPDNQASHPCSLDLRELTSMVEAAVSCPTQPDDVDPPPYRPVEISEQSASGPNENRTSSLHPPSDQTTRRMECIEEGDTSASGPDIDAPSQPTKGQSADSRRSSTESKASASEPVSAGAQNTQTQPPPTLKLFPDTLPPRVSSKGAWRISAGRQAAPGGALPLAPAQRAMAEPGSESTKVEADSMTTEQQPSTTSDNPKKEAPGDLQAKEGTDSSKSEPPKKSCRRPSSLPMCAIDAFPLPAPMRPLPSLPELGPAVTVHERTTSARPASSTRLVLGGKRPTAQNDVETKAENNGGPAGVAPDAPGPNTLVRTGPNRAERVMVLKKRDVTTGRLYLKGLEPPEEGNEEEQPAGALTPEPETSRNDEDIWDARNSIEHQPDCNKRYQRIVASEPPSPPPRSPPPMNPARHSTGQTGRQFSASSNKWDQGFSEDPELQSKLNKTIGVQRSGSVRSSSTQERLAKEKSLKVRSESPLPSSDDDCTGASRRTRPAAGRRRRSRPTPLAFREQATNRPRSAKRSLSGHKVPLTPRDYRLHGFEGHSPESYHSQRSNQSQDSRDARQSSQIIEALEERITHLERQNKILQAALLAALDVGTKQSLESVLGGLTTPPATATPGTGRSFSSETSTSVSTRARKSYSRRSKKPPFRPESWIASPGSSRRGSYGTDDSAHVQELEDMIEDFDLDWMSEKSEA</sequence>
<evidence type="ECO:0000313" key="2">
    <source>
        <dbReference type="EMBL" id="PYI30144.1"/>
    </source>
</evidence>